<dbReference type="PROSITE" id="PS51192">
    <property type="entry name" value="HELICASE_ATP_BIND_1"/>
    <property type="match status" value="1"/>
</dbReference>
<dbReference type="InterPro" id="IPR027417">
    <property type="entry name" value="P-loop_NTPase"/>
</dbReference>
<dbReference type="GO" id="GO:0003724">
    <property type="term" value="F:RNA helicase activity"/>
    <property type="evidence" value="ECO:0007669"/>
    <property type="project" value="UniProtKB-EC"/>
</dbReference>
<keyword evidence="6 13" id="KW-0547">Nucleotide-binding</keyword>
<dbReference type="EC" id="3.6.4.13" evidence="3"/>
<dbReference type="CDD" id="cd00268">
    <property type="entry name" value="DEADc"/>
    <property type="match status" value="1"/>
</dbReference>
<evidence type="ECO:0000259" key="16">
    <source>
        <dbReference type="PROSITE" id="PS51194"/>
    </source>
</evidence>
<dbReference type="InterPro" id="IPR001650">
    <property type="entry name" value="Helicase_C-like"/>
</dbReference>
<evidence type="ECO:0000256" key="11">
    <source>
        <dbReference type="ARBA" id="ARBA00037449"/>
    </source>
</evidence>
<keyword evidence="18" id="KW-1185">Reference proteome</keyword>
<dbReference type="GeneID" id="19148382"/>
<evidence type="ECO:0000256" key="10">
    <source>
        <dbReference type="ARBA" id="ARBA00023242"/>
    </source>
</evidence>
<evidence type="ECO:0000256" key="7">
    <source>
        <dbReference type="ARBA" id="ARBA00022801"/>
    </source>
</evidence>
<reference evidence="17 18" key="1">
    <citation type="journal article" date="2013" name="PLoS Genet.">
        <title>Comparative genome structure, secondary metabolite, and effector coding capacity across Cochliobolus pathogens.</title>
        <authorList>
            <person name="Condon B.J."/>
            <person name="Leng Y."/>
            <person name="Wu D."/>
            <person name="Bushley K.E."/>
            <person name="Ohm R.A."/>
            <person name="Otillar R."/>
            <person name="Martin J."/>
            <person name="Schackwitz W."/>
            <person name="Grimwood J."/>
            <person name="MohdZainudin N."/>
            <person name="Xue C."/>
            <person name="Wang R."/>
            <person name="Manning V.A."/>
            <person name="Dhillon B."/>
            <person name="Tu Z.J."/>
            <person name="Steffenson B.J."/>
            <person name="Salamov A."/>
            <person name="Sun H."/>
            <person name="Lowry S."/>
            <person name="LaButti K."/>
            <person name="Han J."/>
            <person name="Copeland A."/>
            <person name="Lindquist E."/>
            <person name="Barry K."/>
            <person name="Schmutz J."/>
            <person name="Baker S.E."/>
            <person name="Ciuffetti L.M."/>
            <person name="Grigoriev I.V."/>
            <person name="Zhong S."/>
            <person name="Turgeon B.G."/>
        </authorList>
    </citation>
    <scope>NUCLEOTIDE SEQUENCE [LARGE SCALE GENOMIC DNA]</scope>
    <source>
        <strain evidence="17 18">26-R-13</strain>
    </source>
</reference>
<evidence type="ECO:0000256" key="5">
    <source>
        <dbReference type="ARBA" id="ARBA00022552"/>
    </source>
</evidence>
<evidence type="ECO:0000256" key="4">
    <source>
        <dbReference type="ARBA" id="ARBA00022517"/>
    </source>
</evidence>
<dbReference type="PANTHER" id="PTHR47958">
    <property type="entry name" value="ATP-DEPENDENT RNA HELICASE DBP3"/>
    <property type="match status" value="1"/>
</dbReference>
<dbReference type="InterPro" id="IPR014001">
    <property type="entry name" value="Helicase_ATP-bd"/>
</dbReference>
<keyword evidence="5" id="KW-0698">rRNA processing</keyword>
<dbReference type="GO" id="GO:0016787">
    <property type="term" value="F:hydrolase activity"/>
    <property type="evidence" value="ECO:0007669"/>
    <property type="project" value="UniProtKB-KW"/>
</dbReference>
<dbReference type="PROSITE" id="PS51194">
    <property type="entry name" value="HELICASE_CTER"/>
    <property type="match status" value="1"/>
</dbReference>
<dbReference type="Proteomes" id="UP000053841">
    <property type="component" value="Unassembled WGS sequence"/>
</dbReference>
<dbReference type="SMART" id="SM00490">
    <property type="entry name" value="HELICc"/>
    <property type="match status" value="1"/>
</dbReference>
<comment type="subcellular location">
    <subcellularLocation>
        <location evidence="1">Nucleus</location>
        <location evidence="1">Nucleolus</location>
    </subcellularLocation>
</comment>
<dbReference type="AlphaFoldDB" id="W6Y0R3"/>
<dbReference type="GO" id="GO:0003676">
    <property type="term" value="F:nucleic acid binding"/>
    <property type="evidence" value="ECO:0007669"/>
    <property type="project" value="InterPro"/>
</dbReference>
<dbReference type="KEGG" id="bze:COCCADRAFT_36878"/>
<dbReference type="FunFam" id="3.40.50.300:FF:000008">
    <property type="entry name" value="ATP-dependent RNA helicase RhlB"/>
    <property type="match status" value="1"/>
</dbReference>
<feature type="domain" description="Helicase C-terminal" evidence="16">
    <location>
        <begin position="438"/>
        <end position="587"/>
    </location>
</feature>
<dbReference type="PROSITE" id="PS00039">
    <property type="entry name" value="DEAD_ATP_HELICASE"/>
    <property type="match status" value="1"/>
</dbReference>
<dbReference type="Pfam" id="PF00271">
    <property type="entry name" value="Helicase_C"/>
    <property type="match status" value="1"/>
</dbReference>
<keyword evidence="8 13" id="KW-0347">Helicase</keyword>
<evidence type="ECO:0000313" key="18">
    <source>
        <dbReference type="Proteomes" id="UP000053841"/>
    </source>
</evidence>
<evidence type="ECO:0000313" key="17">
    <source>
        <dbReference type="EMBL" id="EUC33312.1"/>
    </source>
</evidence>
<dbReference type="HOGENOM" id="CLU_003041_1_5_1"/>
<dbReference type="SUPFAM" id="SSF52540">
    <property type="entry name" value="P-loop containing nucleoside triphosphate hydrolases"/>
    <property type="match status" value="1"/>
</dbReference>
<dbReference type="OrthoDB" id="196131at2759"/>
<dbReference type="STRING" id="930089.W6Y0R3"/>
<feature type="region of interest" description="Disordered" evidence="14">
    <location>
        <begin position="18"/>
        <end position="173"/>
    </location>
</feature>
<organism evidence="17 18">
    <name type="scientific">Cochliobolus carbonum (strain 26-R-13)</name>
    <name type="common">Maize leaf spot fungus</name>
    <name type="synonym">Bipolaris zeicola</name>
    <dbReference type="NCBI Taxonomy" id="930089"/>
    <lineage>
        <taxon>Eukaryota</taxon>
        <taxon>Fungi</taxon>
        <taxon>Dikarya</taxon>
        <taxon>Ascomycota</taxon>
        <taxon>Pezizomycotina</taxon>
        <taxon>Dothideomycetes</taxon>
        <taxon>Pleosporomycetidae</taxon>
        <taxon>Pleosporales</taxon>
        <taxon>Pleosporineae</taxon>
        <taxon>Pleosporaceae</taxon>
        <taxon>Bipolaris</taxon>
    </lineage>
</organism>
<name>W6Y0R3_COCC2</name>
<accession>W6Y0R3</accession>
<sequence length="617" mass="66947">MGKRPISDVVAEDGATTVTEISRKKSKKDKSKKLNKTAPVDAIDTNGHTGEVMNGKSADDSEDEDKLSKAERKAAKKAKKEAKEAKKAKKAAAEAEVKDSNGAVAEDEEVIKAAEKAARKAEKKRLKALAKGEETAESTPSTTSPPTTTTTEPAATNETNAAPGQYEETKELTQLPQSEIDAFLAKNTMTIQDPKPTGNKLRPILNFKYLPVDDTLRAFFSKFSAPTPIQAATWPFLLAGRDMVGVAETGSGKTLAFGVPCVRNIAALPKDKRKGIKAVIVSPTRELAVQIYDQLVALATPVGLSVVCVYGGVPKDPQVAACRKAHIVVATPGRLNDLISDGSADLSKAEYVVLDEADRMLDKGFEEAIRQIISQTPKKRQTLMFTATWPPSVRDLASTFMSSPVRITIGDNQSGELRANVRIKQVVEVVDPRAKEQRLLQLLKQYQSGKNKEDRILVFCLYKKEAVRIENFIRMKGFRVGGIHGDLSQEKRSASLAAFKEGHVPLLVATDVAARGLDIPAVKVVINVTFPLTAEDYVHRIGRTGRAGKEGLAITLFTEHDKALSGSLINVLKAANQPVPEELMKFGTTVKKKEHGAYGAFYKDTENAKAATKITFD</sequence>
<protein>
    <recommendedName>
        <fullName evidence="3">RNA helicase</fullName>
        <ecNumber evidence="3">3.6.4.13</ecNumber>
    </recommendedName>
</protein>
<dbReference type="eggNOG" id="KOG0331">
    <property type="taxonomic scope" value="Eukaryota"/>
</dbReference>
<feature type="compositionally biased region" description="Low complexity" evidence="14">
    <location>
        <begin position="137"/>
        <end position="163"/>
    </location>
</feature>
<proteinExistence type="inferred from homology"/>
<comment type="similarity">
    <text evidence="2">Belongs to the DEAD box helicase family. DDX5/DBP2 subfamily.</text>
</comment>
<evidence type="ECO:0000256" key="12">
    <source>
        <dbReference type="ARBA" id="ARBA00047984"/>
    </source>
</evidence>
<dbReference type="InterPro" id="IPR011545">
    <property type="entry name" value="DEAD/DEAH_box_helicase_dom"/>
</dbReference>
<dbReference type="EMBL" id="KI964613">
    <property type="protein sequence ID" value="EUC33312.1"/>
    <property type="molecule type" value="Genomic_DNA"/>
</dbReference>
<dbReference type="InterPro" id="IPR044742">
    <property type="entry name" value="DEAD/DEAH_RhlB"/>
</dbReference>
<dbReference type="RefSeq" id="XP_007712410.1">
    <property type="nucleotide sequence ID" value="XM_007714220.1"/>
</dbReference>
<dbReference type="Pfam" id="PF00270">
    <property type="entry name" value="DEAD"/>
    <property type="match status" value="1"/>
</dbReference>
<evidence type="ECO:0000259" key="15">
    <source>
        <dbReference type="PROSITE" id="PS51192"/>
    </source>
</evidence>
<dbReference type="Gene3D" id="3.40.50.300">
    <property type="entry name" value="P-loop containing nucleotide triphosphate hydrolases"/>
    <property type="match status" value="2"/>
</dbReference>
<comment type="function">
    <text evidence="11">ATP-dependent RNA helicase required for 60S ribosomal subunit synthesis. Involved in efficient pre-rRNA processing, predominantly at site A3, which is necessary for the normal formation of 25S and 5.8S rRNAs.</text>
</comment>
<evidence type="ECO:0000256" key="6">
    <source>
        <dbReference type="ARBA" id="ARBA00022741"/>
    </source>
</evidence>
<feature type="compositionally biased region" description="Basic and acidic residues" evidence="14">
    <location>
        <begin position="81"/>
        <end position="99"/>
    </location>
</feature>
<evidence type="ECO:0000256" key="8">
    <source>
        <dbReference type="ARBA" id="ARBA00022806"/>
    </source>
</evidence>
<keyword evidence="7 13" id="KW-0378">Hydrolase</keyword>
<evidence type="ECO:0000256" key="2">
    <source>
        <dbReference type="ARBA" id="ARBA00009334"/>
    </source>
</evidence>
<dbReference type="SMART" id="SM00487">
    <property type="entry name" value="DEXDc"/>
    <property type="match status" value="1"/>
</dbReference>
<dbReference type="CDD" id="cd18787">
    <property type="entry name" value="SF2_C_DEAD"/>
    <property type="match status" value="1"/>
</dbReference>
<keyword evidence="4" id="KW-0690">Ribosome biogenesis</keyword>
<feature type="compositionally biased region" description="Basic and acidic residues" evidence="14">
    <location>
        <begin position="110"/>
        <end position="120"/>
    </location>
</feature>
<dbReference type="GO" id="GO:0005524">
    <property type="term" value="F:ATP binding"/>
    <property type="evidence" value="ECO:0007669"/>
    <property type="project" value="UniProtKB-KW"/>
</dbReference>
<keyword evidence="9 13" id="KW-0067">ATP-binding</keyword>
<keyword evidence="10" id="KW-0539">Nucleus</keyword>
<gene>
    <name evidence="17" type="ORF">COCCADRAFT_36878</name>
</gene>
<evidence type="ECO:0000256" key="1">
    <source>
        <dbReference type="ARBA" id="ARBA00004604"/>
    </source>
</evidence>
<evidence type="ECO:0000256" key="14">
    <source>
        <dbReference type="SAM" id="MobiDB-lite"/>
    </source>
</evidence>
<feature type="compositionally biased region" description="Basic residues" evidence="14">
    <location>
        <begin position="24"/>
        <end position="35"/>
    </location>
</feature>
<feature type="domain" description="Helicase ATP-binding" evidence="15">
    <location>
        <begin position="234"/>
        <end position="407"/>
    </location>
</feature>
<evidence type="ECO:0000256" key="3">
    <source>
        <dbReference type="ARBA" id="ARBA00012552"/>
    </source>
</evidence>
<comment type="catalytic activity">
    <reaction evidence="12">
        <text>ATP + H2O = ADP + phosphate + H(+)</text>
        <dbReference type="Rhea" id="RHEA:13065"/>
        <dbReference type="ChEBI" id="CHEBI:15377"/>
        <dbReference type="ChEBI" id="CHEBI:15378"/>
        <dbReference type="ChEBI" id="CHEBI:30616"/>
        <dbReference type="ChEBI" id="CHEBI:43474"/>
        <dbReference type="ChEBI" id="CHEBI:456216"/>
        <dbReference type="EC" id="3.6.4.13"/>
    </reaction>
</comment>
<evidence type="ECO:0000256" key="9">
    <source>
        <dbReference type="ARBA" id="ARBA00022840"/>
    </source>
</evidence>
<dbReference type="InterPro" id="IPR000629">
    <property type="entry name" value="RNA-helicase_DEAD-box_CS"/>
</dbReference>
<evidence type="ECO:0000256" key="13">
    <source>
        <dbReference type="RuleBase" id="RU000492"/>
    </source>
</evidence>